<sequence length="136" mass="14020">MPGRGKDASRQERITLLMVKPEALSALGVGLHAKTGKRSATFCDVMLGATFLDRKKHVLVERVDVGYPAAAAGLQIGDEIISINNEMVSSVCHAEGILQMAGAGTLQLDILRTAAGSSTLSSASGGQPPPVVGVPL</sequence>
<reference evidence="2" key="1">
    <citation type="submission" date="2021-01" db="EMBL/GenBank/DDBJ databases">
        <authorList>
            <person name="Corre E."/>
            <person name="Pelletier E."/>
            <person name="Niang G."/>
            <person name="Scheremetjew M."/>
            <person name="Finn R."/>
            <person name="Kale V."/>
            <person name="Holt S."/>
            <person name="Cochrane G."/>
            <person name="Meng A."/>
            <person name="Brown T."/>
            <person name="Cohen L."/>
        </authorList>
    </citation>
    <scope>NUCLEOTIDE SEQUENCE</scope>
    <source>
        <strain evidence="2">CCMP645</strain>
    </source>
</reference>
<name>A0A7S4B2J5_CHRCT</name>
<dbReference type="EMBL" id="HBIZ01007584">
    <property type="protein sequence ID" value="CAE0751765.1"/>
    <property type="molecule type" value="Transcribed_RNA"/>
</dbReference>
<gene>
    <name evidence="2" type="ORF">PCAR00345_LOCUS4350</name>
</gene>
<evidence type="ECO:0000313" key="2">
    <source>
        <dbReference type="EMBL" id="CAE0751765.1"/>
    </source>
</evidence>
<accession>A0A7S4B2J5</accession>
<dbReference type="PROSITE" id="PS50106">
    <property type="entry name" value="PDZ"/>
    <property type="match status" value="1"/>
</dbReference>
<protein>
    <recommendedName>
        <fullName evidence="1">PDZ domain-containing protein</fullName>
    </recommendedName>
</protein>
<dbReference type="SUPFAM" id="SSF50156">
    <property type="entry name" value="PDZ domain-like"/>
    <property type="match status" value="1"/>
</dbReference>
<dbReference type="InterPro" id="IPR036034">
    <property type="entry name" value="PDZ_sf"/>
</dbReference>
<organism evidence="2">
    <name type="scientific">Chrysotila carterae</name>
    <name type="common">Marine alga</name>
    <name type="synonym">Syracosphaera carterae</name>
    <dbReference type="NCBI Taxonomy" id="13221"/>
    <lineage>
        <taxon>Eukaryota</taxon>
        <taxon>Haptista</taxon>
        <taxon>Haptophyta</taxon>
        <taxon>Prymnesiophyceae</taxon>
        <taxon>Isochrysidales</taxon>
        <taxon>Isochrysidaceae</taxon>
        <taxon>Chrysotila</taxon>
    </lineage>
</organism>
<dbReference type="SMART" id="SM00228">
    <property type="entry name" value="PDZ"/>
    <property type="match status" value="1"/>
</dbReference>
<dbReference type="AlphaFoldDB" id="A0A7S4B2J5"/>
<feature type="domain" description="PDZ" evidence="1">
    <location>
        <begin position="28"/>
        <end position="95"/>
    </location>
</feature>
<evidence type="ECO:0000259" key="1">
    <source>
        <dbReference type="PROSITE" id="PS50106"/>
    </source>
</evidence>
<dbReference type="InterPro" id="IPR001478">
    <property type="entry name" value="PDZ"/>
</dbReference>
<dbReference type="Pfam" id="PF00595">
    <property type="entry name" value="PDZ"/>
    <property type="match status" value="1"/>
</dbReference>
<dbReference type="Gene3D" id="2.30.42.10">
    <property type="match status" value="1"/>
</dbReference>
<proteinExistence type="predicted"/>